<keyword evidence="1" id="KW-0812">Transmembrane</keyword>
<dbReference type="Pfam" id="PF13937">
    <property type="entry name" value="DUF4212"/>
    <property type="match status" value="1"/>
</dbReference>
<evidence type="ECO:0000313" key="4">
    <source>
        <dbReference type="Proteomes" id="UP001219862"/>
    </source>
</evidence>
<gene>
    <name evidence="3" type="ORF">PRZ01_00120</name>
</gene>
<feature type="transmembrane region" description="Helical" evidence="1">
    <location>
        <begin position="33"/>
        <end position="52"/>
    </location>
</feature>
<dbReference type="Proteomes" id="UP001219862">
    <property type="component" value="Unassembled WGS sequence"/>
</dbReference>
<proteinExistence type="predicted"/>
<protein>
    <submittedName>
        <fullName evidence="3">DUF4212 domain-containing protein</fullName>
    </submittedName>
</protein>
<feature type="transmembrane region" description="Helical" evidence="1">
    <location>
        <begin position="64"/>
        <end position="86"/>
    </location>
</feature>
<reference evidence="3 4" key="1">
    <citation type="submission" date="2022-10" db="EMBL/GenBank/DDBJ databases">
        <title>paucibacter sp. hw8 Genome sequencing.</title>
        <authorList>
            <person name="Park S."/>
        </authorList>
    </citation>
    <scope>NUCLEOTIDE SEQUENCE [LARGE SCALE GENOMIC DNA]</scope>
    <source>
        <strain evidence="4">hw8</strain>
    </source>
</reference>
<dbReference type="NCBIfam" id="TIGR03647">
    <property type="entry name" value="Na_symport_sm"/>
    <property type="match status" value="1"/>
</dbReference>
<keyword evidence="1" id="KW-0472">Membrane</keyword>
<comment type="caution">
    <text evidence="3">The sequence shown here is derived from an EMBL/GenBank/DDBJ whole genome shotgun (WGS) entry which is preliminary data.</text>
</comment>
<dbReference type="InterPro" id="IPR019886">
    <property type="entry name" value="Na_symporter_ssu"/>
</dbReference>
<dbReference type="EMBL" id="JAQQXS010000001">
    <property type="protein sequence ID" value="MDC8783595.1"/>
    <property type="molecule type" value="Genomic_DNA"/>
</dbReference>
<organism evidence="3 4">
    <name type="scientific">Roseateles koreensis</name>
    <dbReference type="NCBI Taxonomy" id="2987526"/>
    <lineage>
        <taxon>Bacteria</taxon>
        <taxon>Pseudomonadati</taxon>
        <taxon>Pseudomonadota</taxon>
        <taxon>Betaproteobacteria</taxon>
        <taxon>Burkholderiales</taxon>
        <taxon>Sphaerotilaceae</taxon>
        <taxon>Roseateles</taxon>
    </lineage>
</organism>
<accession>A0ABT5KM91</accession>
<evidence type="ECO:0000313" key="3">
    <source>
        <dbReference type="EMBL" id="MDC8783595.1"/>
    </source>
</evidence>
<evidence type="ECO:0000259" key="2">
    <source>
        <dbReference type="Pfam" id="PF13937"/>
    </source>
</evidence>
<evidence type="ECO:0000256" key="1">
    <source>
        <dbReference type="SAM" id="Phobius"/>
    </source>
</evidence>
<keyword evidence="4" id="KW-1185">Reference proteome</keyword>
<sequence>MDLRNFETPDQPAPRRAATPAAHVRYWRRTCQLTLALLVLWALVSFGLIYFARELSFEFFGWPFGFWVASQGALLVFCCIVAGYAWTMNRLDDAALGAGRDII</sequence>
<dbReference type="RefSeq" id="WP_273594725.1">
    <property type="nucleotide sequence ID" value="NZ_JAQQXS010000001.1"/>
</dbReference>
<feature type="domain" description="Sodium symporter small subunit" evidence="2">
    <location>
        <begin position="25"/>
        <end position="93"/>
    </location>
</feature>
<keyword evidence="1" id="KW-1133">Transmembrane helix</keyword>
<name>A0ABT5KM91_9BURK</name>